<evidence type="ECO:0000256" key="2">
    <source>
        <dbReference type="ARBA" id="ARBA00022840"/>
    </source>
</evidence>
<dbReference type="GO" id="GO:0016887">
    <property type="term" value="F:ATP hydrolysis activity"/>
    <property type="evidence" value="ECO:0007669"/>
    <property type="project" value="InterPro"/>
</dbReference>
<dbReference type="EC" id="3.6.3.19" evidence="4"/>
<keyword evidence="1" id="KW-0547">Nucleotide-binding</keyword>
<dbReference type="InterPro" id="IPR003439">
    <property type="entry name" value="ABC_transporter-like_ATP-bd"/>
</dbReference>
<dbReference type="AlphaFoldDB" id="A0A0Q0Z468"/>
<dbReference type="STRING" id="1544416.Cocul_01008"/>
<keyword evidence="5" id="KW-1185">Reference proteome</keyword>
<dbReference type="PROSITE" id="PS50893">
    <property type="entry name" value="ABC_TRANSPORTER_2"/>
    <property type="match status" value="1"/>
</dbReference>
<feature type="domain" description="ABC transporter" evidence="3">
    <location>
        <begin position="3"/>
        <end position="192"/>
    </location>
</feature>
<evidence type="ECO:0000259" key="3">
    <source>
        <dbReference type="PROSITE" id="PS50893"/>
    </source>
</evidence>
<dbReference type="InterPro" id="IPR003593">
    <property type="entry name" value="AAA+_ATPase"/>
</dbReference>
<keyword evidence="4" id="KW-0378">Hydrolase</keyword>
<dbReference type="PATRIC" id="fig|1544416.3.peg.1013"/>
<dbReference type="Pfam" id="PF00005">
    <property type="entry name" value="ABC_tran"/>
    <property type="match status" value="1"/>
</dbReference>
<sequence>MTLRVNCTYGHTEALGSVSRDFHEGTVYALTGPNGCGKSTLLATIAGEISPLEGEIMVGSSDTRAGRTGVILISDPIFLPDLTVGEHLDLIKIGLEEKEEVVEAWALHNILHAPLWALSSGQRQRAYLGMHLGLEAPAMLIDEPERHLDERWTDFLASYLHLIAEKGTCVLVATHSSRVAEACHEVLRVGEA</sequence>
<proteinExistence type="predicted"/>
<dbReference type="EMBL" id="LKST01000002">
    <property type="protein sequence ID" value="KQB84211.1"/>
    <property type="molecule type" value="Genomic_DNA"/>
</dbReference>
<keyword evidence="2 4" id="KW-0067">ATP-binding</keyword>
<reference evidence="4 5" key="1">
    <citation type="submission" date="2015-10" db="EMBL/GenBank/DDBJ databases">
        <title>Corynebacteirum lowii and Corynebacterium oculi species nova, derived from human clinical disease and and emended description of Corynebacterium mastiditis.</title>
        <authorList>
            <person name="Bernard K."/>
            <person name="Pacheco A.L."/>
            <person name="Mcdougall C."/>
            <person name="Burtx T."/>
            <person name="Weibe D."/>
            <person name="Tyler S."/>
            <person name="Olson A.B."/>
            <person name="Cnockaert M."/>
            <person name="Eguchi H."/>
            <person name="Kuwahara T."/>
            <person name="Nakayama-Imaohji H."/>
            <person name="Boudewijins M."/>
            <person name="Van Hoecke F."/>
            <person name="Bernier A.-M."/>
            <person name="Vandamme P."/>
        </authorList>
    </citation>
    <scope>NUCLEOTIDE SEQUENCE [LARGE SCALE GENOMIC DNA]</scope>
    <source>
        <strain evidence="4 5">NML 130210</strain>
    </source>
</reference>
<gene>
    <name evidence="4" type="primary">malK</name>
    <name evidence="4" type="ORF">Cocul_01008</name>
</gene>
<evidence type="ECO:0000313" key="4">
    <source>
        <dbReference type="EMBL" id="KQB84211.1"/>
    </source>
</evidence>
<organism evidence="4 5">
    <name type="scientific">Corynebacterium oculi</name>
    <dbReference type="NCBI Taxonomy" id="1544416"/>
    <lineage>
        <taxon>Bacteria</taxon>
        <taxon>Bacillati</taxon>
        <taxon>Actinomycetota</taxon>
        <taxon>Actinomycetes</taxon>
        <taxon>Mycobacteriales</taxon>
        <taxon>Corynebacteriaceae</taxon>
        <taxon>Corynebacterium</taxon>
    </lineage>
</organism>
<comment type="caution">
    <text evidence="4">The sequence shown here is derived from an EMBL/GenBank/DDBJ whole genome shotgun (WGS) entry which is preliminary data.</text>
</comment>
<dbReference type="SUPFAM" id="SSF52540">
    <property type="entry name" value="P-loop containing nucleoside triphosphate hydrolases"/>
    <property type="match status" value="1"/>
</dbReference>
<dbReference type="GO" id="GO:0005524">
    <property type="term" value="F:ATP binding"/>
    <property type="evidence" value="ECO:0007669"/>
    <property type="project" value="UniProtKB-KW"/>
</dbReference>
<evidence type="ECO:0000313" key="5">
    <source>
        <dbReference type="Proteomes" id="UP000050517"/>
    </source>
</evidence>
<dbReference type="InterPro" id="IPR027417">
    <property type="entry name" value="P-loop_NTPase"/>
</dbReference>
<dbReference type="PANTHER" id="PTHR43158">
    <property type="entry name" value="SKFA PEPTIDE EXPORT ATP-BINDING PROTEIN SKFE"/>
    <property type="match status" value="1"/>
</dbReference>
<protein>
    <submittedName>
        <fullName evidence="4">Maltose/maltodextrin import ATP-binding protein MalK</fullName>
        <ecNumber evidence="4">3.6.3.19</ecNumber>
    </submittedName>
</protein>
<dbReference type="PANTHER" id="PTHR43158:SF2">
    <property type="entry name" value="SKFA PEPTIDE EXPORT ATP-BINDING PROTEIN SKFE"/>
    <property type="match status" value="1"/>
</dbReference>
<dbReference type="Gene3D" id="3.40.50.300">
    <property type="entry name" value="P-loop containing nucleotide triphosphate hydrolases"/>
    <property type="match status" value="1"/>
</dbReference>
<evidence type="ECO:0000256" key="1">
    <source>
        <dbReference type="ARBA" id="ARBA00022741"/>
    </source>
</evidence>
<accession>A0A0Q0Z468</accession>
<dbReference type="Proteomes" id="UP000050517">
    <property type="component" value="Unassembled WGS sequence"/>
</dbReference>
<dbReference type="SMART" id="SM00382">
    <property type="entry name" value="AAA"/>
    <property type="match status" value="1"/>
</dbReference>
<name>A0A0Q0Z468_9CORY</name>